<dbReference type="RefSeq" id="XP_007322811.1">
    <property type="nucleotide sequence ID" value="XM_007322749.1"/>
</dbReference>
<dbReference type="EMBL" id="GL945440">
    <property type="protein sequence ID" value="EGO20845.1"/>
    <property type="molecule type" value="Genomic_DNA"/>
</dbReference>
<sequence>MSQGRRPTTRAQTRAEPTQMATPPVSSRQERTTAPPPFPQPNVTRLHTREQTDTFYKARTCWLQYYARSHPQLIPRTQHDPPVTEADVYNKNDFEEFIAEGQPIPPPTSQILPTAPNTSPIPPTSTMSNTATPKPTKFRQIDDFNRMPDRANRWMLSAKAYFYINDAIYDSDKKKVFTALSRARLTVCFGRVYFNCSDFIRHFKEKKGQKNIPSFNKLLDAAGILGWRYAFTQAYRRAQDLEAMGSDNVRAGKDSLSKKLCIPVECLWSEHNRANNQMVAGERREGEQDREGKEDEGAGDEASVLSGLTTISEMGKAGSQRDVSLLMMRTVVRKTTQKQTNIQSSQIPWNLFMGFAS</sequence>
<protein>
    <submittedName>
        <fullName evidence="2">Uncharacterized protein</fullName>
    </submittedName>
</protein>
<dbReference type="AlphaFoldDB" id="F8P8T9"/>
<dbReference type="HOGENOM" id="CLU_776506_0_0_1"/>
<dbReference type="KEGG" id="sla:SERLADRAFT_442220"/>
<proteinExistence type="predicted"/>
<feature type="compositionally biased region" description="Polar residues" evidence="1">
    <location>
        <begin position="1"/>
        <end position="27"/>
    </location>
</feature>
<feature type="compositionally biased region" description="Basic and acidic residues" evidence="1">
    <location>
        <begin position="281"/>
        <end position="296"/>
    </location>
</feature>
<gene>
    <name evidence="2" type="ORF">SERLADRAFT_442220</name>
</gene>
<dbReference type="GeneID" id="18815688"/>
<accession>F8P8T9</accession>
<evidence type="ECO:0000256" key="1">
    <source>
        <dbReference type="SAM" id="MobiDB-lite"/>
    </source>
</evidence>
<feature type="region of interest" description="Disordered" evidence="1">
    <location>
        <begin position="277"/>
        <end position="304"/>
    </location>
</feature>
<name>F8P8T9_SERL9</name>
<organism>
    <name type="scientific">Serpula lacrymans var. lacrymans (strain S7.9)</name>
    <name type="common">Dry rot fungus</name>
    <dbReference type="NCBI Taxonomy" id="578457"/>
    <lineage>
        <taxon>Eukaryota</taxon>
        <taxon>Fungi</taxon>
        <taxon>Dikarya</taxon>
        <taxon>Basidiomycota</taxon>
        <taxon>Agaricomycotina</taxon>
        <taxon>Agaricomycetes</taxon>
        <taxon>Agaricomycetidae</taxon>
        <taxon>Boletales</taxon>
        <taxon>Coniophorineae</taxon>
        <taxon>Serpulaceae</taxon>
        <taxon>Serpula</taxon>
    </lineage>
</organism>
<evidence type="ECO:0000313" key="2">
    <source>
        <dbReference type="EMBL" id="EGO20845.1"/>
    </source>
</evidence>
<feature type="region of interest" description="Disordered" evidence="1">
    <location>
        <begin position="1"/>
        <end position="44"/>
    </location>
</feature>
<reference evidence="2" key="1">
    <citation type="submission" date="2011-04" db="EMBL/GenBank/DDBJ databases">
        <title>Evolution of plant cell wall degrading machinery underlies the functional diversity of forest fungi.</title>
        <authorList>
            <consortium name="US DOE Joint Genome Institute (JGI-PGF)"/>
            <person name="Eastwood D.C."/>
            <person name="Floudas D."/>
            <person name="Binder M."/>
            <person name="Majcherczyk A."/>
            <person name="Schneider P."/>
            <person name="Aerts A."/>
            <person name="Asiegbu F.O."/>
            <person name="Baker S.E."/>
            <person name="Barry K."/>
            <person name="Bendiksby M."/>
            <person name="Blumentritt M."/>
            <person name="Coutinho P.M."/>
            <person name="Cullen D."/>
            <person name="Cullen D."/>
            <person name="Gathman A."/>
            <person name="Goodell B."/>
            <person name="Henrissat B."/>
            <person name="Ihrmark K."/>
            <person name="Kauserud H."/>
            <person name="Kohler A."/>
            <person name="LaButti K."/>
            <person name="Lapidus A."/>
            <person name="Lavin J.L."/>
            <person name="Lee Y.-H."/>
            <person name="Lindquist E."/>
            <person name="Lilly W."/>
            <person name="Lucas S."/>
            <person name="Morin E."/>
            <person name="Murat C."/>
            <person name="Oguiza J.A."/>
            <person name="Park J."/>
            <person name="Pisabarro A.G."/>
            <person name="Riley R."/>
            <person name="Rosling A."/>
            <person name="Salamov A."/>
            <person name="Schmidt O."/>
            <person name="Schmutz J."/>
            <person name="Skrede I."/>
            <person name="Stenlid J."/>
            <person name="Wiebenga A."/>
            <person name="Xie X."/>
            <person name="Kues U."/>
            <person name="Hibbett D.S."/>
            <person name="Hoffmeister D."/>
            <person name="Hogberg N."/>
            <person name="Martin F."/>
            <person name="Grigoriev I.V."/>
            <person name="Watkinson S.C."/>
        </authorList>
    </citation>
    <scope>NUCLEOTIDE SEQUENCE</scope>
    <source>
        <strain evidence="2">S7.9</strain>
    </source>
</reference>
<dbReference type="Proteomes" id="UP000008064">
    <property type="component" value="Unassembled WGS sequence"/>
</dbReference>